<accession>A0A9P9C0H7</accession>
<feature type="region of interest" description="Disordered" evidence="3">
    <location>
        <begin position="310"/>
        <end position="329"/>
    </location>
</feature>
<dbReference type="PROSITE" id="PS51207">
    <property type="entry name" value="PXA"/>
    <property type="match status" value="1"/>
</dbReference>
<dbReference type="PANTHER" id="PTHR22999">
    <property type="entry name" value="PX SERINE/THREONINE KINASE PXK"/>
    <property type="match status" value="1"/>
</dbReference>
<feature type="compositionally biased region" description="Low complexity" evidence="3">
    <location>
        <begin position="595"/>
        <end position="605"/>
    </location>
</feature>
<dbReference type="GO" id="GO:0005770">
    <property type="term" value="C:late endosome"/>
    <property type="evidence" value="ECO:0007669"/>
    <property type="project" value="TreeGrafter"/>
</dbReference>
<feature type="region of interest" description="Disordered" evidence="3">
    <location>
        <begin position="368"/>
        <end position="387"/>
    </location>
</feature>
<feature type="domain" description="PXA" evidence="4">
    <location>
        <begin position="116"/>
        <end position="305"/>
    </location>
</feature>
<evidence type="ECO:0000256" key="3">
    <source>
        <dbReference type="SAM" id="MobiDB-lite"/>
    </source>
</evidence>
<evidence type="ECO:0000256" key="2">
    <source>
        <dbReference type="ARBA" id="ARBA00022490"/>
    </source>
</evidence>
<comment type="caution">
    <text evidence="5">The sequence shown here is derived from an EMBL/GenBank/DDBJ whole genome shotgun (WGS) entry which is preliminary data.</text>
</comment>
<dbReference type="GO" id="GO:0035091">
    <property type="term" value="F:phosphatidylinositol binding"/>
    <property type="evidence" value="ECO:0007669"/>
    <property type="project" value="TreeGrafter"/>
</dbReference>
<keyword evidence="2" id="KW-0963">Cytoplasm</keyword>
<feature type="compositionally biased region" description="Low complexity" evidence="3">
    <location>
        <begin position="635"/>
        <end position="661"/>
    </location>
</feature>
<feature type="region of interest" description="Disordered" evidence="3">
    <location>
        <begin position="1"/>
        <end position="76"/>
    </location>
</feature>
<dbReference type="InterPro" id="IPR051837">
    <property type="entry name" value="SortingNexin/PXDomain-PKLike"/>
</dbReference>
<sequence>MAAAAPVAPPPLTTRTSTAKGHTRLRANHGGEDGRAPPSPGYEPTSPMKQAAAATTTNPSAARPQPRPSRPPTADFLSDKTTAALIRRTLCPQASLDRGRTAPAPIEDLLPPLTSRNDVDLQLYALISIILRESVQNWYGKITPDETFVAEIVQIIAHVTRALEQRLRKVDLESLLFDELPDLLDAHVRSYRIAKHASAARPPLESSLREVYHSLWPLPALSPVPHRKDGVSDQEQNENELAYRQLLVQGVLALLLPTEDLQNECLVAIVGQILSELIIGNLMIAKLSQPWLLWEIFIILTRLGQKQQSSARQQDLEPGSGGKANIPESKRHGSILTSLFWSIMQSLFVMLNIGRLLFSTVALSRSLPPRTSFQSHTPKSTLRPDGKPYAASISSDVYAATPDVPVASFAIWSCLGNLIEVQTRMPWLGGALALLQWGGLSGPGKVANVDGVLDRLMSHCIQTYMLAPDHLPPLLRSIRGALFPNNAPGTSTLTPPSSDEELAALKRRCARAIWGAVPKRVGRLYYGASAWAWLRSPLSISKHGGGQLQQPSAVAAANEMRSDPLQKTNSAFQAEVDPNGTRVDLGLGSGRTQDNDQQQQQHGIAHVGDAVAAGAATAHVTLANNAAAHRRARPTRQQSSISSSATAEATPSPNQPTSNTPGRPTPGMAHPSKKIIDHAGSGRGSAAAAEKEAQEEDPETERAIMEIESGILDLFSDPYCNKHLLYGVLELILVRLMPELTERGVVDLLEERLA</sequence>
<gene>
    <name evidence="5" type="ORF">B0I36DRAFT_312154</name>
</gene>
<dbReference type="GO" id="GO:0045022">
    <property type="term" value="P:early endosome to late endosome transport"/>
    <property type="evidence" value="ECO:0007669"/>
    <property type="project" value="TreeGrafter"/>
</dbReference>
<dbReference type="RefSeq" id="XP_046019169.1">
    <property type="nucleotide sequence ID" value="XM_046152466.1"/>
</dbReference>
<protein>
    <submittedName>
        <fullName evidence="5">PXA domain-containing protein</fullName>
    </submittedName>
</protein>
<dbReference type="GeneID" id="70182012"/>
<feature type="region of interest" description="Disordered" evidence="3">
    <location>
        <begin position="626"/>
        <end position="700"/>
    </location>
</feature>
<dbReference type="InterPro" id="IPR003114">
    <property type="entry name" value="Phox_assoc"/>
</dbReference>
<comment type="subcellular location">
    <subcellularLocation>
        <location evidence="1">Cytoplasm</location>
    </subcellularLocation>
</comment>
<feature type="compositionally biased region" description="Polar residues" evidence="3">
    <location>
        <begin position="369"/>
        <end position="380"/>
    </location>
</feature>
<organism evidence="5 6">
    <name type="scientific">Microdochium trichocladiopsis</name>
    <dbReference type="NCBI Taxonomy" id="1682393"/>
    <lineage>
        <taxon>Eukaryota</taxon>
        <taxon>Fungi</taxon>
        <taxon>Dikarya</taxon>
        <taxon>Ascomycota</taxon>
        <taxon>Pezizomycotina</taxon>
        <taxon>Sordariomycetes</taxon>
        <taxon>Xylariomycetidae</taxon>
        <taxon>Xylariales</taxon>
        <taxon>Microdochiaceae</taxon>
        <taxon>Microdochium</taxon>
    </lineage>
</organism>
<evidence type="ECO:0000259" key="4">
    <source>
        <dbReference type="PROSITE" id="PS51207"/>
    </source>
</evidence>
<feature type="region of interest" description="Disordered" evidence="3">
    <location>
        <begin position="571"/>
        <end position="605"/>
    </location>
</feature>
<evidence type="ECO:0000313" key="6">
    <source>
        <dbReference type="Proteomes" id="UP000756346"/>
    </source>
</evidence>
<name>A0A9P9C0H7_9PEZI</name>
<reference evidence="5" key="1">
    <citation type="journal article" date="2021" name="Nat. Commun.">
        <title>Genetic determinants of endophytism in the Arabidopsis root mycobiome.</title>
        <authorList>
            <person name="Mesny F."/>
            <person name="Miyauchi S."/>
            <person name="Thiergart T."/>
            <person name="Pickel B."/>
            <person name="Atanasova L."/>
            <person name="Karlsson M."/>
            <person name="Huettel B."/>
            <person name="Barry K.W."/>
            <person name="Haridas S."/>
            <person name="Chen C."/>
            <person name="Bauer D."/>
            <person name="Andreopoulos W."/>
            <person name="Pangilinan J."/>
            <person name="LaButti K."/>
            <person name="Riley R."/>
            <person name="Lipzen A."/>
            <person name="Clum A."/>
            <person name="Drula E."/>
            <person name="Henrissat B."/>
            <person name="Kohler A."/>
            <person name="Grigoriev I.V."/>
            <person name="Martin F.M."/>
            <person name="Hacquard S."/>
        </authorList>
    </citation>
    <scope>NUCLEOTIDE SEQUENCE</scope>
    <source>
        <strain evidence="5">MPI-CAGE-CH-0230</strain>
    </source>
</reference>
<keyword evidence="6" id="KW-1185">Reference proteome</keyword>
<feature type="compositionally biased region" description="Low complexity" evidence="3">
    <location>
        <begin position="51"/>
        <end position="64"/>
    </location>
</feature>
<dbReference type="EMBL" id="JAGTJQ010000001">
    <property type="protein sequence ID" value="KAH7041114.1"/>
    <property type="molecule type" value="Genomic_DNA"/>
</dbReference>
<proteinExistence type="predicted"/>
<dbReference type="AlphaFoldDB" id="A0A9P9C0H7"/>
<evidence type="ECO:0000313" key="5">
    <source>
        <dbReference type="EMBL" id="KAH7041114.1"/>
    </source>
</evidence>
<feature type="region of interest" description="Disordered" evidence="3">
    <location>
        <begin position="542"/>
        <end position="561"/>
    </location>
</feature>
<dbReference type="Proteomes" id="UP000756346">
    <property type="component" value="Unassembled WGS sequence"/>
</dbReference>
<dbReference type="OrthoDB" id="5582218at2759"/>
<dbReference type="SMART" id="SM00313">
    <property type="entry name" value="PXA"/>
    <property type="match status" value="1"/>
</dbReference>
<evidence type="ECO:0000256" key="1">
    <source>
        <dbReference type="ARBA" id="ARBA00004496"/>
    </source>
</evidence>
<dbReference type="Pfam" id="PF02194">
    <property type="entry name" value="PXA"/>
    <property type="match status" value="1"/>
</dbReference>
<dbReference type="PANTHER" id="PTHR22999:SF23">
    <property type="entry name" value="SORTING NEXIN-16"/>
    <property type="match status" value="1"/>
</dbReference>
<dbReference type="GO" id="GO:0005769">
    <property type="term" value="C:early endosome"/>
    <property type="evidence" value="ECO:0007669"/>
    <property type="project" value="TreeGrafter"/>
</dbReference>